<evidence type="ECO:0000259" key="5">
    <source>
        <dbReference type="PROSITE" id="PS51935"/>
    </source>
</evidence>
<comment type="similarity">
    <text evidence="1">Belongs to the peptidase C40 family.</text>
</comment>
<dbReference type="GO" id="GO:0016787">
    <property type="term" value="F:hydrolase activity"/>
    <property type="evidence" value="ECO:0007669"/>
    <property type="project" value="UniProtKB-KW"/>
</dbReference>
<dbReference type="RefSeq" id="WP_348713186.1">
    <property type="nucleotide sequence ID" value="NZ_CAXIXY010000006.1"/>
</dbReference>
<dbReference type="Pfam" id="PF18348">
    <property type="entry name" value="SH3_16"/>
    <property type="match status" value="1"/>
</dbReference>
<evidence type="ECO:0000313" key="6">
    <source>
        <dbReference type="EMBL" id="CAL2091668.1"/>
    </source>
</evidence>
<dbReference type="InterPro" id="IPR051202">
    <property type="entry name" value="Peptidase_C40"/>
</dbReference>
<comment type="caution">
    <text evidence="6">The sequence shown here is derived from an EMBL/GenBank/DDBJ whole genome shotgun (WGS) entry which is preliminary data.</text>
</comment>
<name>A0ABM9P4C3_9FLAO</name>
<sequence length="255" mass="29206">MFGICNLSIVPLRFDASDASEMVSQVIFGEHFEIIEKTKKWSKIKLAFDGYEGYIDNKQYQEISDSLYKQLENEEKVYSGELIDFITDSDNNLTTIPIGARLPFYDKNSFHIHETEFKYEGKTSGKKLNKNAIVETAYLFLNSPYLWGGKTPFGIDCSGFTQTVYKLCGYNLLRDAKEQATQGEVLSFIEECEPGDLAFFDNEEGVITHVGIIMNDYNIIHAHGKVRIDKLDHSGIYNIDTQQHSHRLRVIKKMI</sequence>
<feature type="domain" description="NlpC/P60" evidence="5">
    <location>
        <begin position="127"/>
        <end position="251"/>
    </location>
</feature>
<evidence type="ECO:0000313" key="7">
    <source>
        <dbReference type="Proteomes" id="UP001497416"/>
    </source>
</evidence>
<dbReference type="EC" id="3.4.14.13" evidence="6"/>
<dbReference type="InterPro" id="IPR000064">
    <property type="entry name" value="NLP_P60_dom"/>
</dbReference>
<dbReference type="PANTHER" id="PTHR47053:SF1">
    <property type="entry name" value="MUREIN DD-ENDOPEPTIDASE MEPH-RELATED"/>
    <property type="match status" value="1"/>
</dbReference>
<dbReference type="Gene3D" id="3.90.1720.10">
    <property type="entry name" value="endopeptidase domain like (from Nostoc punctiforme)"/>
    <property type="match status" value="1"/>
</dbReference>
<evidence type="ECO:0000256" key="1">
    <source>
        <dbReference type="ARBA" id="ARBA00007074"/>
    </source>
</evidence>
<dbReference type="Proteomes" id="UP001497416">
    <property type="component" value="Unassembled WGS sequence"/>
</dbReference>
<reference evidence="6 7" key="1">
    <citation type="submission" date="2024-05" db="EMBL/GenBank/DDBJ databases">
        <authorList>
            <person name="Duchaud E."/>
        </authorList>
    </citation>
    <scope>NUCLEOTIDE SEQUENCE [LARGE SCALE GENOMIC DNA]</scope>
    <source>
        <strain evidence="6">Ena-SAMPLE-TAB-13-05-2024-13:56:06:370-140302</strain>
    </source>
</reference>
<dbReference type="PROSITE" id="PS51935">
    <property type="entry name" value="NLPC_P60"/>
    <property type="match status" value="1"/>
</dbReference>
<keyword evidence="3 6" id="KW-0378">Hydrolase</keyword>
<evidence type="ECO:0000256" key="3">
    <source>
        <dbReference type="ARBA" id="ARBA00022801"/>
    </source>
</evidence>
<dbReference type="InterPro" id="IPR038765">
    <property type="entry name" value="Papain-like_cys_pep_sf"/>
</dbReference>
<keyword evidence="4" id="KW-0788">Thiol protease</keyword>
<keyword evidence="2" id="KW-0645">Protease</keyword>
<evidence type="ECO:0000256" key="4">
    <source>
        <dbReference type="ARBA" id="ARBA00022807"/>
    </source>
</evidence>
<dbReference type="EMBL" id="CAXIXY010000006">
    <property type="protein sequence ID" value="CAL2091668.1"/>
    <property type="molecule type" value="Genomic_DNA"/>
</dbReference>
<organism evidence="6 7">
    <name type="scientific">Tenacibaculum platacis</name>
    <dbReference type="NCBI Taxonomy" id="3137852"/>
    <lineage>
        <taxon>Bacteria</taxon>
        <taxon>Pseudomonadati</taxon>
        <taxon>Bacteroidota</taxon>
        <taxon>Flavobacteriia</taxon>
        <taxon>Flavobacteriales</taxon>
        <taxon>Flavobacteriaceae</taxon>
        <taxon>Tenacibaculum</taxon>
    </lineage>
</organism>
<dbReference type="SUPFAM" id="SSF54001">
    <property type="entry name" value="Cysteine proteinases"/>
    <property type="match status" value="1"/>
</dbReference>
<dbReference type="Gene3D" id="2.30.30.40">
    <property type="entry name" value="SH3 Domains"/>
    <property type="match status" value="1"/>
</dbReference>
<gene>
    <name evidence="6" type="ORF">T190607A01A_40260</name>
</gene>
<evidence type="ECO:0000256" key="2">
    <source>
        <dbReference type="ARBA" id="ARBA00022670"/>
    </source>
</evidence>
<protein>
    <submittedName>
        <fullName evidence="6">Gamma-D-glutamyl-L-lysine dipeptidyl-peptidase</fullName>
        <ecNumber evidence="6">3.4.14.13</ecNumber>
    </submittedName>
</protein>
<accession>A0ABM9P4C3</accession>
<dbReference type="PANTHER" id="PTHR47053">
    <property type="entry name" value="MUREIN DD-ENDOPEPTIDASE MEPH-RELATED"/>
    <property type="match status" value="1"/>
</dbReference>
<keyword evidence="7" id="KW-1185">Reference proteome</keyword>
<proteinExistence type="inferred from homology"/>
<dbReference type="Pfam" id="PF00877">
    <property type="entry name" value="NLPC_P60"/>
    <property type="match status" value="1"/>
</dbReference>
<dbReference type="InterPro" id="IPR041382">
    <property type="entry name" value="SH3_16"/>
</dbReference>